<dbReference type="GeneID" id="30985151"/>
<dbReference type="OrthoDB" id="5414547at2759"/>
<reference evidence="4" key="1">
    <citation type="submission" date="2016-05" db="EMBL/GenBank/DDBJ databases">
        <title>Comparative genomics of biotechnologically important yeasts.</title>
        <authorList>
            <consortium name="DOE Joint Genome Institute"/>
            <person name="Riley R."/>
            <person name="Haridas S."/>
            <person name="Wolfe K.H."/>
            <person name="Lopes M.R."/>
            <person name="Hittinger C.T."/>
            <person name="Goker M."/>
            <person name="Salamov A."/>
            <person name="Wisecaver J."/>
            <person name="Long T.M."/>
            <person name="Aerts A.L."/>
            <person name="Barry K."/>
            <person name="Choi C."/>
            <person name="Clum A."/>
            <person name="Coughlan A.Y."/>
            <person name="Deshpande S."/>
            <person name="Douglass A.P."/>
            <person name="Hanson S.J."/>
            <person name="Klenk H.-P."/>
            <person name="Labutti K."/>
            <person name="Lapidus A."/>
            <person name="Lindquist E."/>
            <person name="Lipzen A."/>
            <person name="Meier-Kolthoff J.P."/>
            <person name="Ohm R.A."/>
            <person name="Otillar R.P."/>
            <person name="Pangilinan J."/>
            <person name="Peng Y."/>
            <person name="Rokas A."/>
            <person name="Rosa C.A."/>
            <person name="Scheuner C."/>
            <person name="Sibirny A.A."/>
            <person name="Slot J.C."/>
            <person name="Stielow J.B."/>
            <person name="Sun H."/>
            <person name="Kurtzman C.P."/>
            <person name="Blackwell M."/>
            <person name="Grigoriev I.V."/>
            <person name="Jeffries T.W."/>
        </authorList>
    </citation>
    <scope>NUCLEOTIDE SEQUENCE [LARGE SCALE GENOMIC DNA]</scope>
    <source>
        <strain evidence="4">NRRL Y-17324</strain>
    </source>
</reference>
<dbReference type="PANTHER" id="PTHR37792:SF1">
    <property type="entry name" value="RIBONUCLEASE MRP PROTEIN SUBUNIT RMP1"/>
    <property type="match status" value="1"/>
</dbReference>
<dbReference type="GO" id="GO:0042134">
    <property type="term" value="F:rRNA primary transcript binding"/>
    <property type="evidence" value="ECO:0007669"/>
    <property type="project" value="InterPro"/>
</dbReference>
<dbReference type="GO" id="GO:0000294">
    <property type="term" value="P:nuclear-transcribed mRNA catabolic process, RNase MRP-dependent"/>
    <property type="evidence" value="ECO:0007669"/>
    <property type="project" value="TreeGrafter"/>
</dbReference>
<dbReference type="PANTHER" id="PTHR37792">
    <property type="entry name" value="RIBONUCLEASE MRP PROTEIN SUBUNIT RMP1"/>
    <property type="match status" value="1"/>
</dbReference>
<proteinExistence type="predicted"/>
<evidence type="ECO:0000313" key="4">
    <source>
        <dbReference type="Proteomes" id="UP000094285"/>
    </source>
</evidence>
<dbReference type="STRING" id="984487.A0A1E4SEQ9"/>
<dbReference type="GO" id="GO:0000466">
    <property type="term" value="P:maturation of 5.8S rRNA from tricistronic rRNA transcript (SSU-rRNA, 5.8S rRNA, LSU-rRNA)"/>
    <property type="evidence" value="ECO:0007669"/>
    <property type="project" value="TreeGrafter"/>
</dbReference>
<dbReference type="AlphaFoldDB" id="A0A1E4SEQ9"/>
<dbReference type="GO" id="GO:0000172">
    <property type="term" value="C:ribonuclease MRP complex"/>
    <property type="evidence" value="ECO:0007669"/>
    <property type="project" value="InterPro"/>
</dbReference>
<evidence type="ECO:0000259" key="2">
    <source>
        <dbReference type="Pfam" id="PF20945"/>
    </source>
</evidence>
<dbReference type="CDD" id="cd22573">
    <property type="entry name" value="RMP1_RBD"/>
    <property type="match status" value="1"/>
</dbReference>
<feature type="region of interest" description="Disordered" evidence="1">
    <location>
        <begin position="138"/>
        <end position="183"/>
    </location>
</feature>
<feature type="domain" description="RNase MRP protein 1 RNA binding" evidence="2">
    <location>
        <begin position="16"/>
        <end position="112"/>
    </location>
</feature>
<gene>
    <name evidence="3" type="ORF">CANTADRAFT_69409</name>
</gene>
<accession>A0A1E4SEQ9</accession>
<name>A0A1E4SEQ9_9ASCO</name>
<dbReference type="RefSeq" id="XP_020063119.1">
    <property type="nucleotide sequence ID" value="XM_020211015.1"/>
</dbReference>
<dbReference type="Proteomes" id="UP000094285">
    <property type="component" value="Unassembled WGS sequence"/>
</dbReference>
<dbReference type="InterPro" id="IPR047204">
    <property type="entry name" value="RMP1_RBD"/>
</dbReference>
<organism evidence="3 4">
    <name type="scientific">Suhomyces tanzawaensis NRRL Y-17324</name>
    <dbReference type="NCBI Taxonomy" id="984487"/>
    <lineage>
        <taxon>Eukaryota</taxon>
        <taxon>Fungi</taxon>
        <taxon>Dikarya</taxon>
        <taxon>Ascomycota</taxon>
        <taxon>Saccharomycotina</taxon>
        <taxon>Pichiomycetes</taxon>
        <taxon>Debaryomycetaceae</taxon>
        <taxon>Suhomyces</taxon>
    </lineage>
</organism>
<protein>
    <recommendedName>
        <fullName evidence="2">RNase MRP protein 1 RNA binding domain-containing protein</fullName>
    </recommendedName>
</protein>
<feature type="compositionally biased region" description="Basic residues" evidence="1">
    <location>
        <begin position="158"/>
        <end position="174"/>
    </location>
</feature>
<evidence type="ECO:0000313" key="3">
    <source>
        <dbReference type="EMBL" id="ODV77997.1"/>
    </source>
</evidence>
<feature type="compositionally biased region" description="Basic and acidic residues" evidence="1">
    <location>
        <begin position="147"/>
        <end position="157"/>
    </location>
</feature>
<sequence>MISSTTASALTEEYYILHLIYHRSKNQHRVQKWWQYLNIFHRKLRKIVKLSIDIEKLSSKPKIQAKNDQILETIRYLIKNQVFKKAYYEYNGILALGQFINLGFALLGSLSKIYALFMEIDGVKEHISKAQEQKMDIPSDTGLTTKDQNKTIDEIFGKKKKDKKPKKEKKKKKKNDMDDIFGF</sequence>
<dbReference type="InterPro" id="IPR047205">
    <property type="entry name" value="RMP1"/>
</dbReference>
<keyword evidence="4" id="KW-1185">Reference proteome</keyword>
<dbReference type="EMBL" id="KV453914">
    <property type="protein sequence ID" value="ODV77997.1"/>
    <property type="molecule type" value="Genomic_DNA"/>
</dbReference>
<evidence type="ECO:0000256" key="1">
    <source>
        <dbReference type="SAM" id="MobiDB-lite"/>
    </source>
</evidence>
<dbReference type="Pfam" id="PF20945">
    <property type="entry name" value="RMP1"/>
    <property type="match status" value="1"/>
</dbReference>